<name>A0ABR4P5K1_9HELO</name>
<reference evidence="3 4" key="1">
    <citation type="submission" date="2024-06" db="EMBL/GenBank/DDBJ databases">
        <title>Complete genome of Phlyctema vagabunda strain 19-DSS-EL-015.</title>
        <authorList>
            <person name="Fiorenzani C."/>
        </authorList>
    </citation>
    <scope>NUCLEOTIDE SEQUENCE [LARGE SCALE GENOMIC DNA]</scope>
    <source>
        <strain evidence="3 4">19-DSS-EL-015</strain>
    </source>
</reference>
<evidence type="ECO:0000313" key="3">
    <source>
        <dbReference type="EMBL" id="KAL3418591.1"/>
    </source>
</evidence>
<evidence type="ECO:0000256" key="1">
    <source>
        <dbReference type="SAM" id="Phobius"/>
    </source>
</evidence>
<proteinExistence type="predicted"/>
<feature type="transmembrane region" description="Helical" evidence="1">
    <location>
        <begin position="21"/>
        <end position="41"/>
    </location>
</feature>
<dbReference type="EMBL" id="JBFCZG010000009">
    <property type="protein sequence ID" value="KAL3418591.1"/>
    <property type="molecule type" value="Genomic_DNA"/>
</dbReference>
<dbReference type="Pfam" id="PF24476">
    <property type="entry name" value="DUF7580"/>
    <property type="match status" value="1"/>
</dbReference>
<dbReference type="PANTHER" id="PTHR35186:SF4">
    <property type="entry name" value="PRION-INHIBITION AND PROPAGATION HELO DOMAIN-CONTAINING PROTEIN"/>
    <property type="match status" value="1"/>
</dbReference>
<keyword evidence="1" id="KW-1133">Transmembrane helix</keyword>
<keyword evidence="4" id="KW-1185">Reference proteome</keyword>
<accession>A0ABR4P5K1</accession>
<dbReference type="InterPro" id="IPR056002">
    <property type="entry name" value="DUF7580"/>
</dbReference>
<gene>
    <name evidence="3" type="ORF">PVAG01_10307</name>
</gene>
<feature type="domain" description="DUF7580" evidence="2">
    <location>
        <begin position="448"/>
        <end position="650"/>
    </location>
</feature>
<sequence length="662" mass="74596">MTCYAKASRLNITKTPLMSGLEVPGLVFGVLPLLISAAVHYEDVFKPFRRFKNFTTELDLYRIRLEVQKTIFLNQCQLLLAGLVGKGSAKAMISEKGHPYWKDDTMNRKLVERLGKSKESCQATIEMISQKLKIIEEDAESFGSTIQYSLPTFADQAWRSRVRKKLNFSFSESRLKEYLDDLRKLNLDFRTLAKQTTTLGCQQQEASLSSKVAIYPTKKVEECRLVQRTSVQLYEAMRIACEHHAEHSAQFQLLPQNIEPGDLGHPFVHFNMAFTHRGAGKSVMVDPIWIEVKSSFIEAASRDYCSNTDKPAESSRLLRTLTHKLDSSEIQCAKKQRVEKCVRFAEPSSIAKEKDNHNQKFPTNEVKIDLSGVDKVSPSALSINNSGQDTSLPDFCIQHDFCLQLRKFCTYSRSPENKHIGYFQKDGPCKHLISFAAPVSVHGYTEPISLFSVIETMSNRLEKDQYLQCDILRLAARLASAVLQFHATPLLQGFWQSDDVIFFGNDNRPAHTTDTDSISIASPHLNVKVSSPKSAVLLEERSQNLESATKHVIRNPYLFSLGVTLIELAFQAPLRSLYKSEDLTDGQPNIMSDISAANRLSQTISSSLGIPYGKVVRKCLACDFGQDVSDLKDAKLQAVFYQDVVCELERLERGFSMLQLGD</sequence>
<keyword evidence="1" id="KW-0472">Membrane</keyword>
<evidence type="ECO:0000259" key="2">
    <source>
        <dbReference type="Pfam" id="PF24476"/>
    </source>
</evidence>
<protein>
    <recommendedName>
        <fullName evidence="2">DUF7580 domain-containing protein</fullName>
    </recommendedName>
</protein>
<comment type="caution">
    <text evidence="3">The sequence shown here is derived from an EMBL/GenBank/DDBJ whole genome shotgun (WGS) entry which is preliminary data.</text>
</comment>
<organism evidence="3 4">
    <name type="scientific">Phlyctema vagabunda</name>
    <dbReference type="NCBI Taxonomy" id="108571"/>
    <lineage>
        <taxon>Eukaryota</taxon>
        <taxon>Fungi</taxon>
        <taxon>Dikarya</taxon>
        <taxon>Ascomycota</taxon>
        <taxon>Pezizomycotina</taxon>
        <taxon>Leotiomycetes</taxon>
        <taxon>Helotiales</taxon>
        <taxon>Dermateaceae</taxon>
        <taxon>Phlyctema</taxon>
    </lineage>
</organism>
<keyword evidence="1" id="KW-0812">Transmembrane</keyword>
<evidence type="ECO:0000313" key="4">
    <source>
        <dbReference type="Proteomes" id="UP001629113"/>
    </source>
</evidence>
<dbReference type="Proteomes" id="UP001629113">
    <property type="component" value="Unassembled WGS sequence"/>
</dbReference>
<dbReference type="PANTHER" id="PTHR35186">
    <property type="entry name" value="ANK_REP_REGION DOMAIN-CONTAINING PROTEIN"/>
    <property type="match status" value="1"/>
</dbReference>